<dbReference type="PRINTS" id="PR00081">
    <property type="entry name" value="GDHRDH"/>
</dbReference>
<keyword evidence="3" id="KW-1133">Transmembrane helix</keyword>
<evidence type="ECO:0000256" key="3">
    <source>
        <dbReference type="SAM" id="Phobius"/>
    </source>
</evidence>
<evidence type="ECO:0000256" key="1">
    <source>
        <dbReference type="ARBA" id="ARBA00023002"/>
    </source>
</evidence>
<dbReference type="SUPFAM" id="SSF51735">
    <property type="entry name" value="NAD(P)-binding Rossmann-fold domains"/>
    <property type="match status" value="1"/>
</dbReference>
<dbReference type="PRINTS" id="PR00080">
    <property type="entry name" value="SDRFAMILY"/>
</dbReference>
<organism evidence="4 5">
    <name type="scientific">Amblyomma americanum</name>
    <name type="common">Lone star tick</name>
    <dbReference type="NCBI Taxonomy" id="6943"/>
    <lineage>
        <taxon>Eukaryota</taxon>
        <taxon>Metazoa</taxon>
        <taxon>Ecdysozoa</taxon>
        <taxon>Arthropoda</taxon>
        <taxon>Chelicerata</taxon>
        <taxon>Arachnida</taxon>
        <taxon>Acari</taxon>
        <taxon>Parasitiformes</taxon>
        <taxon>Ixodida</taxon>
        <taxon>Ixodoidea</taxon>
        <taxon>Ixodidae</taxon>
        <taxon>Amblyomminae</taxon>
        <taxon>Amblyomma</taxon>
    </lineage>
</organism>
<keyword evidence="3" id="KW-0472">Membrane</keyword>
<keyword evidence="1" id="KW-0560">Oxidoreductase</keyword>
<dbReference type="PANTHER" id="PTHR43157:SF31">
    <property type="entry name" value="PHOSPHATIDYLINOSITOL-GLYCAN BIOSYNTHESIS CLASS F PROTEIN"/>
    <property type="match status" value="1"/>
</dbReference>
<proteinExistence type="inferred from homology"/>
<evidence type="ECO:0000256" key="2">
    <source>
        <dbReference type="RuleBase" id="RU000363"/>
    </source>
</evidence>
<dbReference type="Pfam" id="PF00106">
    <property type="entry name" value="adh_short"/>
    <property type="match status" value="2"/>
</dbReference>
<dbReference type="InterPro" id="IPR002347">
    <property type="entry name" value="SDR_fam"/>
</dbReference>
<feature type="transmembrane region" description="Helical" evidence="3">
    <location>
        <begin position="20"/>
        <end position="48"/>
    </location>
</feature>
<evidence type="ECO:0000313" key="4">
    <source>
        <dbReference type="EMBL" id="KAK8759101.1"/>
    </source>
</evidence>
<dbReference type="PANTHER" id="PTHR43157">
    <property type="entry name" value="PHOSPHATIDYLINOSITOL-GLYCAN BIOSYNTHESIS CLASS F PROTEIN-RELATED"/>
    <property type="match status" value="1"/>
</dbReference>
<keyword evidence="5" id="KW-1185">Reference proteome</keyword>
<dbReference type="AlphaFoldDB" id="A0AAQ4D9G1"/>
<dbReference type="Proteomes" id="UP001321473">
    <property type="component" value="Unassembled WGS sequence"/>
</dbReference>
<dbReference type="EMBL" id="JARKHS020033413">
    <property type="protein sequence ID" value="KAK8759101.1"/>
    <property type="molecule type" value="Genomic_DNA"/>
</dbReference>
<sequence length="411" mass="44649">MSTSLQWITGRQSMLVVEPILIVDACVQHTLFLLLVAVLCVVTAVVMFKALSNKKNKVKSCVDSTHNASDMRGKTVVVTGANAGIGFETALELSRLGARVIVACRCPSKGLAAAEAIRGLTGNERVEFALLDVGSLSSVRRFADKLVASEERLDVLVNNAGITAPRQKRLTSEGVEVTLATNFLGPFLLTNLLLDVLRHSAPSRVVNVTSALYRLGRVPWDYLDAAGGSANVEYPGVECTYASSKLLLNMFTVRMARRLEGTGVTCNAVHPGVVATCFNQKEPGLRHFLWNSFLQTFGTSPRKGSRGSVYLSSSPTLRDVTGKYFVSRRQSSWSSKVLDEEVTCRVWSRSEELICSVLVGTDASEGTLRSDIGTWKPTASLKVANCDGVKESHPDERAKSSVWNEAQDFEL</sequence>
<evidence type="ECO:0008006" key="6">
    <source>
        <dbReference type="Google" id="ProtNLM"/>
    </source>
</evidence>
<comment type="similarity">
    <text evidence="2">Belongs to the short-chain dehydrogenases/reductases (SDR) family.</text>
</comment>
<gene>
    <name evidence="4" type="ORF">V5799_003266</name>
</gene>
<protein>
    <recommendedName>
        <fullName evidence="6">Dehydrogenase with different specificities related to short-chain alcohol dehydrogenase</fullName>
    </recommendedName>
</protein>
<accession>A0AAQ4D9G1</accession>
<comment type="caution">
    <text evidence="4">The sequence shown here is derived from an EMBL/GenBank/DDBJ whole genome shotgun (WGS) entry which is preliminary data.</text>
</comment>
<dbReference type="InterPro" id="IPR036291">
    <property type="entry name" value="NAD(P)-bd_dom_sf"/>
</dbReference>
<dbReference type="CDD" id="cd05327">
    <property type="entry name" value="retinol-DH_like_SDR_c_like"/>
    <property type="match status" value="1"/>
</dbReference>
<name>A0AAQ4D9G1_AMBAM</name>
<dbReference type="GO" id="GO:0016491">
    <property type="term" value="F:oxidoreductase activity"/>
    <property type="evidence" value="ECO:0007669"/>
    <property type="project" value="UniProtKB-KW"/>
</dbReference>
<reference evidence="4 5" key="1">
    <citation type="journal article" date="2023" name="Arcadia Sci">
        <title>De novo assembly of a long-read Amblyomma americanum tick genome.</title>
        <authorList>
            <person name="Chou S."/>
            <person name="Poskanzer K.E."/>
            <person name="Rollins M."/>
            <person name="Thuy-Boun P.S."/>
        </authorList>
    </citation>
    <scope>NUCLEOTIDE SEQUENCE [LARGE SCALE GENOMIC DNA]</scope>
    <source>
        <strain evidence="4">F_SG_1</strain>
        <tissue evidence="4">Salivary glands</tissue>
    </source>
</reference>
<keyword evidence="3" id="KW-0812">Transmembrane</keyword>
<evidence type="ECO:0000313" key="5">
    <source>
        <dbReference type="Proteomes" id="UP001321473"/>
    </source>
</evidence>
<dbReference type="Gene3D" id="3.40.50.720">
    <property type="entry name" value="NAD(P)-binding Rossmann-like Domain"/>
    <property type="match status" value="1"/>
</dbReference>